<dbReference type="AlphaFoldDB" id="A0A0D9QG85"/>
<dbReference type="VEuPathDB" id="PlasmoDB:AK88_04360"/>
<evidence type="ECO:0000313" key="2">
    <source>
        <dbReference type="EMBL" id="KJP86029.1"/>
    </source>
</evidence>
<dbReference type="EMBL" id="KQ001704">
    <property type="protein sequence ID" value="KJP86029.1"/>
    <property type="molecule type" value="Genomic_DNA"/>
</dbReference>
<evidence type="ECO:0000313" key="3">
    <source>
        <dbReference type="Proteomes" id="UP000054561"/>
    </source>
</evidence>
<evidence type="ECO:0000256" key="1">
    <source>
        <dbReference type="SAM" id="SignalP"/>
    </source>
</evidence>
<gene>
    <name evidence="2" type="ORF">AK88_04360</name>
</gene>
<keyword evidence="1" id="KW-0732">Signal</keyword>
<proteinExistence type="predicted"/>
<dbReference type="RefSeq" id="XP_012337393.1">
    <property type="nucleotide sequence ID" value="XM_012481970.1"/>
</dbReference>
<accession>A0A0D9QG85</accession>
<dbReference type="Proteomes" id="UP000054561">
    <property type="component" value="Unassembled WGS sequence"/>
</dbReference>
<reference evidence="2 3" key="1">
    <citation type="submission" date="2014-03" db="EMBL/GenBank/DDBJ databases">
        <title>The Genome Sequence of Plasmodium fragile nilgiri.</title>
        <authorList>
            <consortium name="The Broad Institute Genomics Platform"/>
            <consortium name="The Broad Institute Genome Sequencing Center for Infectious Disease"/>
            <person name="Neafsey D."/>
            <person name="Duraisingh M."/>
            <person name="Young S.K."/>
            <person name="Zeng Q."/>
            <person name="Gargeya S."/>
            <person name="Abouelleil A."/>
            <person name="Alvarado L."/>
            <person name="Chapman S.B."/>
            <person name="Gainer-Dewar J."/>
            <person name="Goldberg J."/>
            <person name="Griggs A."/>
            <person name="Gujja S."/>
            <person name="Hansen M."/>
            <person name="Howarth C."/>
            <person name="Imamovic A."/>
            <person name="Larimer J."/>
            <person name="Pearson M."/>
            <person name="Poon T.W."/>
            <person name="Priest M."/>
            <person name="Roberts A."/>
            <person name="Saif S."/>
            <person name="Shea T."/>
            <person name="Sykes S."/>
            <person name="Wortman J."/>
            <person name="Nusbaum C."/>
            <person name="Birren B."/>
        </authorList>
    </citation>
    <scope>NUCLEOTIDE SEQUENCE [LARGE SCALE GENOMIC DNA]</scope>
    <source>
        <strain evidence="3">nilgiri</strain>
    </source>
</reference>
<protein>
    <submittedName>
        <fullName evidence="2">Uncharacterized protein</fullName>
    </submittedName>
</protein>
<feature type="signal peptide" evidence="1">
    <location>
        <begin position="1"/>
        <end position="21"/>
    </location>
</feature>
<organism evidence="2 3">
    <name type="scientific">Plasmodium fragile</name>
    <dbReference type="NCBI Taxonomy" id="5857"/>
    <lineage>
        <taxon>Eukaryota</taxon>
        <taxon>Sar</taxon>
        <taxon>Alveolata</taxon>
        <taxon>Apicomplexa</taxon>
        <taxon>Aconoidasida</taxon>
        <taxon>Haemosporida</taxon>
        <taxon>Plasmodiidae</taxon>
        <taxon>Plasmodium</taxon>
        <taxon>Plasmodium (Plasmodium)</taxon>
    </lineage>
</organism>
<name>A0A0D9QG85_PLAFR</name>
<feature type="chain" id="PRO_5002343789" evidence="1">
    <location>
        <begin position="22"/>
        <end position="103"/>
    </location>
</feature>
<dbReference type="GeneID" id="24269674"/>
<keyword evidence="3" id="KW-1185">Reference proteome</keyword>
<sequence>MINIILTYLAAITIFCSVHDAKICYDVHRRNTKSNVLFIEKNAYHKVKYRLKAKEFVNFREIQLQRIKDYRKRSGPDKNNINYNVKDAYNYHDNLYADDNIVS</sequence>